<dbReference type="AlphaFoldDB" id="A0A7R9ESU3"/>
<protein>
    <submittedName>
        <fullName evidence="1">Uncharacterized protein</fullName>
    </submittedName>
</protein>
<sequence>MCVHLVEAFLTKFYHIALRDIDGVLTNSVSYQNDTFVEETGTLATGDRFQSIQYLMTSVTLLEYEHDIHLCTAPARLVSAYDDVHVSQSHELIECDVVAMVTKWSWSFKDYYVRLNGV</sequence>
<dbReference type="EMBL" id="OD564725">
    <property type="protein sequence ID" value="CAD7439567.1"/>
    <property type="molecule type" value="Genomic_DNA"/>
</dbReference>
<organism evidence="1">
    <name type="scientific">Timema bartmani</name>
    <dbReference type="NCBI Taxonomy" id="61472"/>
    <lineage>
        <taxon>Eukaryota</taxon>
        <taxon>Metazoa</taxon>
        <taxon>Ecdysozoa</taxon>
        <taxon>Arthropoda</taxon>
        <taxon>Hexapoda</taxon>
        <taxon>Insecta</taxon>
        <taxon>Pterygota</taxon>
        <taxon>Neoptera</taxon>
        <taxon>Polyneoptera</taxon>
        <taxon>Phasmatodea</taxon>
        <taxon>Timematodea</taxon>
        <taxon>Timematoidea</taxon>
        <taxon>Timematidae</taxon>
        <taxon>Timema</taxon>
    </lineage>
</organism>
<name>A0A7R9ESU3_9NEOP</name>
<reference evidence="1" key="1">
    <citation type="submission" date="2020-11" db="EMBL/GenBank/DDBJ databases">
        <authorList>
            <person name="Tran Van P."/>
        </authorList>
    </citation>
    <scope>NUCLEOTIDE SEQUENCE</scope>
</reference>
<accession>A0A7R9ESU3</accession>
<gene>
    <name evidence="1" type="ORF">TBIB3V08_LOCUS2124</name>
</gene>
<evidence type="ECO:0000313" key="1">
    <source>
        <dbReference type="EMBL" id="CAD7439567.1"/>
    </source>
</evidence>
<proteinExistence type="predicted"/>